<evidence type="ECO:0000313" key="1">
    <source>
        <dbReference type="EMBL" id="GBP14769.1"/>
    </source>
</evidence>
<dbReference type="Proteomes" id="UP000299102">
    <property type="component" value="Unassembled WGS sequence"/>
</dbReference>
<gene>
    <name evidence="1" type="ORF">EVAR_9665_1</name>
</gene>
<dbReference type="AlphaFoldDB" id="A0A4C1TJP2"/>
<keyword evidence="2" id="KW-1185">Reference proteome</keyword>
<organism evidence="1 2">
    <name type="scientific">Eumeta variegata</name>
    <name type="common">Bagworm moth</name>
    <name type="synonym">Eumeta japonica</name>
    <dbReference type="NCBI Taxonomy" id="151549"/>
    <lineage>
        <taxon>Eukaryota</taxon>
        <taxon>Metazoa</taxon>
        <taxon>Ecdysozoa</taxon>
        <taxon>Arthropoda</taxon>
        <taxon>Hexapoda</taxon>
        <taxon>Insecta</taxon>
        <taxon>Pterygota</taxon>
        <taxon>Neoptera</taxon>
        <taxon>Endopterygota</taxon>
        <taxon>Lepidoptera</taxon>
        <taxon>Glossata</taxon>
        <taxon>Ditrysia</taxon>
        <taxon>Tineoidea</taxon>
        <taxon>Psychidae</taxon>
        <taxon>Oiketicinae</taxon>
        <taxon>Eumeta</taxon>
    </lineage>
</organism>
<sequence>MPLKFANTRWRTKKHGYQETRLSLCRPSKSPYRLLGNGAVKNIVKPVKKCIEKTVVEREDTKQTLDEMLFHYRNYEYWRLSRDELKRKLQSVHLDALLPDT</sequence>
<proteinExistence type="predicted"/>
<comment type="caution">
    <text evidence="1">The sequence shown here is derived from an EMBL/GenBank/DDBJ whole genome shotgun (WGS) entry which is preliminary data.</text>
</comment>
<name>A0A4C1TJP2_EUMVA</name>
<accession>A0A4C1TJP2</accession>
<dbReference type="EMBL" id="BGZK01000066">
    <property type="protein sequence ID" value="GBP14769.1"/>
    <property type="molecule type" value="Genomic_DNA"/>
</dbReference>
<evidence type="ECO:0000313" key="2">
    <source>
        <dbReference type="Proteomes" id="UP000299102"/>
    </source>
</evidence>
<protein>
    <submittedName>
        <fullName evidence="1">Uncharacterized protein</fullName>
    </submittedName>
</protein>
<reference evidence="1 2" key="1">
    <citation type="journal article" date="2019" name="Commun. Biol.">
        <title>The bagworm genome reveals a unique fibroin gene that provides high tensile strength.</title>
        <authorList>
            <person name="Kono N."/>
            <person name="Nakamura H."/>
            <person name="Ohtoshi R."/>
            <person name="Tomita M."/>
            <person name="Numata K."/>
            <person name="Arakawa K."/>
        </authorList>
    </citation>
    <scope>NUCLEOTIDE SEQUENCE [LARGE SCALE GENOMIC DNA]</scope>
</reference>